<gene>
    <name evidence="3" type="ORF">HLB23_19180</name>
</gene>
<dbReference type="GO" id="GO:0004519">
    <property type="term" value="F:endonuclease activity"/>
    <property type="evidence" value="ECO:0007669"/>
    <property type="project" value="UniProtKB-KW"/>
</dbReference>
<evidence type="ECO:0000259" key="2">
    <source>
        <dbReference type="Pfam" id="PF03372"/>
    </source>
</evidence>
<sequence length="329" mass="34717">MTTVNSTARTVLCCLVILPAACWALVRLTGSERGPLVQLLAFTPYIAAWSLLPLVLMLVLRRRWLAGIAGLVVVALAWAVLPRAFGTAETGAAGAVALRVLTANMQFGAADPVALVDLVRDQRVDVLALQEYTPEAAAALRTAGLDRELPYAESHPLPKASGSALYSRYPLTDGGVRVNPGQFAQAHAIVTVPGAQPVLVESVHTTPPAHLDNLNYWRTDLASQPNATAPPAGVPRILAGDFNATLDHAPLRDLIARGYRDAAATVGAGFVGTWGPYAGRHGTGRPIPPIAIDRVLADQRIGVGEVSAHSVPHTDHRALAVVLFVPTRP</sequence>
<evidence type="ECO:0000313" key="3">
    <source>
        <dbReference type="EMBL" id="NNH71953.1"/>
    </source>
</evidence>
<reference evidence="3 4" key="1">
    <citation type="submission" date="2020-05" db="EMBL/GenBank/DDBJ databases">
        <title>MicrobeNet Type strains.</title>
        <authorList>
            <person name="Nicholson A.C."/>
        </authorList>
    </citation>
    <scope>NUCLEOTIDE SEQUENCE [LARGE SCALE GENOMIC DNA]</scope>
    <source>
        <strain evidence="3 4">JCM 3224</strain>
    </source>
</reference>
<accession>A0A849BZH5</accession>
<feature type="domain" description="Endonuclease/exonuclease/phosphatase" evidence="2">
    <location>
        <begin position="101"/>
        <end position="316"/>
    </location>
</feature>
<keyword evidence="3" id="KW-0540">Nuclease</keyword>
<name>A0A849BZH5_9NOCA</name>
<dbReference type="SUPFAM" id="SSF56219">
    <property type="entry name" value="DNase I-like"/>
    <property type="match status" value="1"/>
</dbReference>
<dbReference type="AlphaFoldDB" id="A0A849BZH5"/>
<feature type="transmembrane region" description="Helical" evidence="1">
    <location>
        <begin position="64"/>
        <end position="81"/>
    </location>
</feature>
<evidence type="ECO:0000256" key="1">
    <source>
        <dbReference type="SAM" id="Phobius"/>
    </source>
</evidence>
<keyword evidence="1" id="KW-0472">Membrane</keyword>
<keyword evidence="1" id="KW-1133">Transmembrane helix</keyword>
<organism evidence="3 4">
    <name type="scientific">Nocardia uniformis</name>
    <dbReference type="NCBI Taxonomy" id="53432"/>
    <lineage>
        <taxon>Bacteria</taxon>
        <taxon>Bacillati</taxon>
        <taxon>Actinomycetota</taxon>
        <taxon>Actinomycetes</taxon>
        <taxon>Mycobacteriales</taxon>
        <taxon>Nocardiaceae</taxon>
        <taxon>Nocardia</taxon>
    </lineage>
</organism>
<evidence type="ECO:0000313" key="4">
    <source>
        <dbReference type="Proteomes" id="UP000586827"/>
    </source>
</evidence>
<comment type="caution">
    <text evidence="3">The sequence shown here is derived from an EMBL/GenBank/DDBJ whole genome shotgun (WGS) entry which is preliminary data.</text>
</comment>
<dbReference type="Pfam" id="PF03372">
    <property type="entry name" value="Exo_endo_phos"/>
    <property type="match status" value="1"/>
</dbReference>
<dbReference type="InterPro" id="IPR005135">
    <property type="entry name" value="Endo/exonuclease/phosphatase"/>
</dbReference>
<feature type="transmembrane region" description="Helical" evidence="1">
    <location>
        <begin position="40"/>
        <end position="59"/>
    </location>
</feature>
<dbReference type="InterPro" id="IPR036691">
    <property type="entry name" value="Endo/exonu/phosph_ase_sf"/>
</dbReference>
<keyword evidence="1" id="KW-0812">Transmembrane</keyword>
<protein>
    <submittedName>
        <fullName evidence="3">Endonuclease/exonuclease/phosphatase family protein</fullName>
    </submittedName>
</protein>
<dbReference type="GO" id="GO:0004527">
    <property type="term" value="F:exonuclease activity"/>
    <property type="evidence" value="ECO:0007669"/>
    <property type="project" value="UniProtKB-KW"/>
</dbReference>
<keyword evidence="4" id="KW-1185">Reference proteome</keyword>
<dbReference type="Proteomes" id="UP000586827">
    <property type="component" value="Unassembled WGS sequence"/>
</dbReference>
<keyword evidence="3" id="KW-0378">Hydrolase</keyword>
<dbReference type="Gene3D" id="3.60.10.10">
    <property type="entry name" value="Endonuclease/exonuclease/phosphatase"/>
    <property type="match status" value="1"/>
</dbReference>
<keyword evidence="3" id="KW-0255">Endonuclease</keyword>
<proteinExistence type="predicted"/>
<keyword evidence="3" id="KW-0269">Exonuclease</keyword>
<dbReference type="EMBL" id="JABELX010000006">
    <property type="protein sequence ID" value="NNH71953.1"/>
    <property type="molecule type" value="Genomic_DNA"/>
</dbReference>